<evidence type="ECO:0000313" key="1">
    <source>
        <dbReference type="EMBL" id="GAF92177.1"/>
    </source>
</evidence>
<gene>
    <name evidence="1" type="ORF">S01H1_27741</name>
</gene>
<organism evidence="1">
    <name type="scientific">marine sediment metagenome</name>
    <dbReference type="NCBI Taxonomy" id="412755"/>
    <lineage>
        <taxon>unclassified sequences</taxon>
        <taxon>metagenomes</taxon>
        <taxon>ecological metagenomes</taxon>
    </lineage>
</organism>
<dbReference type="AlphaFoldDB" id="X0TVK7"/>
<name>X0TVK7_9ZZZZ</name>
<comment type="caution">
    <text evidence="1">The sequence shown here is derived from an EMBL/GenBank/DDBJ whole genome shotgun (WGS) entry which is preliminary data.</text>
</comment>
<accession>X0TVK7</accession>
<feature type="non-terminal residue" evidence="1">
    <location>
        <position position="1"/>
    </location>
</feature>
<reference evidence="1" key="1">
    <citation type="journal article" date="2014" name="Front. Microbiol.">
        <title>High frequency of phylogenetically diverse reductive dehalogenase-homologous genes in deep subseafloor sedimentary metagenomes.</title>
        <authorList>
            <person name="Kawai M."/>
            <person name="Futagami T."/>
            <person name="Toyoda A."/>
            <person name="Takaki Y."/>
            <person name="Nishi S."/>
            <person name="Hori S."/>
            <person name="Arai W."/>
            <person name="Tsubouchi T."/>
            <person name="Morono Y."/>
            <person name="Uchiyama I."/>
            <person name="Ito T."/>
            <person name="Fujiyama A."/>
            <person name="Inagaki F."/>
            <person name="Takami H."/>
        </authorList>
    </citation>
    <scope>NUCLEOTIDE SEQUENCE</scope>
    <source>
        <strain evidence="1">Expedition CK06-06</strain>
    </source>
</reference>
<sequence length="95" mass="11108">FALRQQSQGGYVQGIHEKYVERELEFVIDDIDDTLYQTIKAYRETHGKKQLFIAWETANNPTDVWLMMPTNRFRNPFKLGGAYRTANFSFAGRKA</sequence>
<dbReference type="EMBL" id="BARS01016917">
    <property type="protein sequence ID" value="GAF92177.1"/>
    <property type="molecule type" value="Genomic_DNA"/>
</dbReference>
<protein>
    <submittedName>
        <fullName evidence="1">Uncharacterized protein</fullName>
    </submittedName>
</protein>
<proteinExistence type="predicted"/>